<dbReference type="RefSeq" id="WP_135118973.1">
    <property type="nucleotide sequence ID" value="NZ_SPQZ01000001.1"/>
</dbReference>
<proteinExistence type="predicted"/>
<dbReference type="NCBIfam" id="TIGR00724">
    <property type="entry name" value="urea_amlyse_rel"/>
    <property type="match status" value="1"/>
</dbReference>
<evidence type="ECO:0000256" key="1">
    <source>
        <dbReference type="ARBA" id="ARBA00022741"/>
    </source>
</evidence>
<keyword evidence="5" id="KW-0808">Transferase</keyword>
<evidence type="ECO:0000313" key="6">
    <source>
        <dbReference type="Proteomes" id="UP000298127"/>
    </source>
</evidence>
<dbReference type="GO" id="GO:0016787">
    <property type="term" value="F:hydrolase activity"/>
    <property type="evidence" value="ECO:0007669"/>
    <property type="project" value="UniProtKB-KW"/>
</dbReference>
<dbReference type="InterPro" id="IPR052708">
    <property type="entry name" value="PxpC"/>
</dbReference>
<dbReference type="Proteomes" id="UP000298127">
    <property type="component" value="Unassembled WGS sequence"/>
</dbReference>
<evidence type="ECO:0000259" key="4">
    <source>
        <dbReference type="SMART" id="SM00797"/>
    </source>
</evidence>
<reference evidence="5 6" key="1">
    <citation type="journal article" date="2018" name="J. Microbiol.">
        <title>Leifsonia flava sp. nov., a novel actinobacterium isolated from the rhizosphere of Aquilegia viridiflora.</title>
        <authorList>
            <person name="Cai Y."/>
            <person name="Tao W.Z."/>
            <person name="Ma Y.J."/>
            <person name="Cheng J."/>
            <person name="Zhang M.Y."/>
            <person name="Zhang Y.X."/>
        </authorList>
    </citation>
    <scope>NUCLEOTIDE SEQUENCE [LARGE SCALE GENOMIC DNA]</scope>
    <source>
        <strain evidence="5 6">SYP-B2174</strain>
    </source>
</reference>
<dbReference type="SUPFAM" id="SSF50891">
    <property type="entry name" value="Cyclophilin-like"/>
    <property type="match status" value="1"/>
</dbReference>
<evidence type="ECO:0000256" key="2">
    <source>
        <dbReference type="ARBA" id="ARBA00022801"/>
    </source>
</evidence>
<dbReference type="Pfam" id="PF02626">
    <property type="entry name" value="CT_A_B"/>
    <property type="match status" value="1"/>
</dbReference>
<dbReference type="SMART" id="SM00797">
    <property type="entry name" value="AHS2"/>
    <property type="match status" value="1"/>
</dbReference>
<name>A0A4Y9R791_9MICO</name>
<dbReference type="GO" id="GO:0005524">
    <property type="term" value="F:ATP binding"/>
    <property type="evidence" value="ECO:0007669"/>
    <property type="project" value="UniProtKB-KW"/>
</dbReference>
<keyword evidence="1" id="KW-0547">Nucleotide-binding</keyword>
<accession>A0A4Y9R791</accession>
<dbReference type="EMBL" id="SPQZ01000001">
    <property type="protein sequence ID" value="TFW00138.1"/>
    <property type="molecule type" value="Genomic_DNA"/>
</dbReference>
<comment type="caution">
    <text evidence="5">The sequence shown here is derived from an EMBL/GenBank/DDBJ whole genome shotgun (WGS) entry which is preliminary data.</text>
</comment>
<keyword evidence="3" id="KW-0067">ATP-binding</keyword>
<dbReference type="InterPro" id="IPR029000">
    <property type="entry name" value="Cyclophilin-like_dom_sf"/>
</dbReference>
<dbReference type="InterPro" id="IPR003778">
    <property type="entry name" value="CT_A_B"/>
</dbReference>
<evidence type="ECO:0000313" key="5">
    <source>
        <dbReference type="EMBL" id="TFW00138.1"/>
    </source>
</evidence>
<dbReference type="PANTHER" id="PTHR43309">
    <property type="entry name" value="5-OXOPROLINASE SUBUNIT C"/>
    <property type="match status" value="1"/>
</dbReference>
<gene>
    <name evidence="5" type="ORF">E4M00_02815</name>
</gene>
<protein>
    <submittedName>
        <fullName evidence="5">Biotin-dependent carboxyltransferase family protein</fullName>
    </submittedName>
</protein>
<dbReference type="GO" id="GO:0016740">
    <property type="term" value="F:transferase activity"/>
    <property type="evidence" value="ECO:0007669"/>
    <property type="project" value="UniProtKB-KW"/>
</dbReference>
<keyword evidence="2" id="KW-0378">Hydrolase</keyword>
<organism evidence="5 6">
    <name type="scientific">Orlajensenia leifsoniae</name>
    <dbReference type="NCBI Taxonomy" id="2561933"/>
    <lineage>
        <taxon>Bacteria</taxon>
        <taxon>Bacillati</taxon>
        <taxon>Actinomycetota</taxon>
        <taxon>Actinomycetes</taxon>
        <taxon>Micrococcales</taxon>
        <taxon>Microbacteriaceae</taxon>
        <taxon>Orlajensenia</taxon>
    </lineage>
</organism>
<dbReference type="Gene3D" id="2.40.100.10">
    <property type="entry name" value="Cyclophilin-like"/>
    <property type="match status" value="1"/>
</dbReference>
<dbReference type="AlphaFoldDB" id="A0A4Y9R791"/>
<feature type="domain" description="Carboxyltransferase" evidence="4">
    <location>
        <begin position="26"/>
        <end position="288"/>
    </location>
</feature>
<evidence type="ECO:0000256" key="3">
    <source>
        <dbReference type="ARBA" id="ARBA00022840"/>
    </source>
</evidence>
<sequence>MTTSITVVDAGPLSLVQDLGRPGFAHLGVGASGALDRGALRLANRLVGNPEGAPGIEVTLGGLRLRVGDPIWFAVTGAWGPVLLDGRRISLDDARRAASGSVIEFGTAEHGLRYYLAVRGGLKTDVVLGSSSTDTLSGLGPAALAAGDVLGVGDTATAPIPALDPLTLWAPTDGAVDIQAHPAPRADGFTPAAVAAFFEEEWSVSADSNRIGLRLTGPVLARRGDDELPSEGMLAGSVQVPPSGQPTVLLADHPVTGGYPVIAVVTDASLDAFAQLRPGQKVRFRHAR</sequence>
<keyword evidence="6" id="KW-1185">Reference proteome</keyword>
<dbReference type="PANTHER" id="PTHR43309:SF3">
    <property type="entry name" value="5-OXOPROLINASE SUBUNIT C"/>
    <property type="match status" value="1"/>
</dbReference>